<gene>
    <name evidence="1" type="ORF">Y958_11505</name>
</gene>
<keyword evidence="2" id="KW-1185">Reference proteome</keyword>
<reference evidence="1 2" key="1">
    <citation type="submission" date="2017-06" db="EMBL/GenBank/DDBJ databases">
        <title>Complete genome sequence of Nitrospirillum amazonense strain CBAmC, an endophytic nitrogen-fixing and plant growth-promoting bacterium, isolated from sugarcane.</title>
        <authorList>
            <person name="Schwab S."/>
            <person name="dos Santos Teixeira K.R."/>
            <person name="Simoes Araujo J.L."/>
            <person name="Soares Vidal M."/>
            <person name="Borges de Freitas H.R."/>
            <person name="Rivello Crivelaro A.L."/>
            <person name="Bueno de Camargo Nunes A."/>
            <person name="dos Santos C.M."/>
            <person name="Palmeira da Silva Rosa D."/>
            <person name="da Silva Padilha D."/>
            <person name="da Silva E."/>
            <person name="Araujo Terra L."/>
            <person name="Soares Mendes V."/>
            <person name="Farinelli L."/>
            <person name="Magalhaes Cruz L."/>
            <person name="Baldani J.I."/>
        </authorList>
    </citation>
    <scope>NUCLEOTIDE SEQUENCE [LARGE SCALE GENOMIC DNA]</scope>
    <source>
        <strain evidence="1 2">CBAmC</strain>
    </source>
</reference>
<proteinExistence type="predicted"/>
<dbReference type="RefSeq" id="WP_088872086.1">
    <property type="nucleotide sequence ID" value="NZ_CP022110.1"/>
</dbReference>
<sequence>MIAPTARPAFGGAVSILTPVLSDAPATLRHLANALSQVSRPPFNGWCTAQRSVLLSRIVPQRLRLPAMLAHCADAYLGYTPPATRAAVLQLAFRSGGSDPFDALAAPFLIIVSRRFGLDWPLSLDDQRIMAEAQGAALATEFRDLYHGEPPSDLGPPSTLKLTPAVHPAVAAEAFELRFRQLQEIEATRAREAARARGAA</sequence>
<accession>A0A248JRL4</accession>
<dbReference type="KEGG" id="nao:Y958_11505"/>
<dbReference type="AlphaFoldDB" id="A0A248JRL4"/>
<name>A0A248JRL4_9PROT</name>
<evidence type="ECO:0000313" key="2">
    <source>
        <dbReference type="Proteomes" id="UP000197153"/>
    </source>
</evidence>
<dbReference type="EMBL" id="CP022110">
    <property type="protein sequence ID" value="ASG21382.1"/>
    <property type="molecule type" value="Genomic_DNA"/>
</dbReference>
<dbReference type="Proteomes" id="UP000197153">
    <property type="component" value="Chromosome 1"/>
</dbReference>
<protein>
    <submittedName>
        <fullName evidence="1">Uncharacterized protein</fullName>
    </submittedName>
</protein>
<evidence type="ECO:0000313" key="1">
    <source>
        <dbReference type="EMBL" id="ASG21382.1"/>
    </source>
</evidence>
<organism evidence="1 2">
    <name type="scientific">Nitrospirillum viridazoti CBAmc</name>
    <dbReference type="NCBI Taxonomy" id="1441467"/>
    <lineage>
        <taxon>Bacteria</taxon>
        <taxon>Pseudomonadati</taxon>
        <taxon>Pseudomonadota</taxon>
        <taxon>Alphaproteobacteria</taxon>
        <taxon>Rhodospirillales</taxon>
        <taxon>Azospirillaceae</taxon>
        <taxon>Nitrospirillum</taxon>
        <taxon>Nitrospirillum viridazoti</taxon>
    </lineage>
</organism>
<dbReference type="Gene3D" id="1.10.3210.10">
    <property type="entry name" value="Hypothetical protein af1432"/>
    <property type="match status" value="1"/>
</dbReference>